<proteinExistence type="predicted"/>
<sequence>MGIELHASIPPRTASRGTRIIGGQQYVVEKCAVPTTASMLLCLAANQNPQCDGTALCNFRSHYLWCNGEHVPLYRVLACGHTRRIKAAEVRSCIATASTSKTFRLRL</sequence>
<feature type="non-terminal residue" evidence="1">
    <location>
        <position position="107"/>
    </location>
</feature>
<keyword evidence="2" id="KW-1185">Reference proteome</keyword>
<dbReference type="HOGENOM" id="CLU_2216050_0_0_1"/>
<dbReference type="EMBL" id="KB445556">
    <property type="protein sequence ID" value="EMC96053.1"/>
    <property type="molecule type" value="Genomic_DNA"/>
</dbReference>
<reference evidence="1 2" key="1">
    <citation type="journal article" date="2012" name="PLoS Pathog.">
        <title>Diverse lifestyles and strategies of plant pathogenesis encoded in the genomes of eighteen Dothideomycetes fungi.</title>
        <authorList>
            <person name="Ohm R.A."/>
            <person name="Feau N."/>
            <person name="Henrissat B."/>
            <person name="Schoch C.L."/>
            <person name="Horwitz B.A."/>
            <person name="Barry K.W."/>
            <person name="Condon B.J."/>
            <person name="Copeland A.C."/>
            <person name="Dhillon B."/>
            <person name="Glaser F."/>
            <person name="Hesse C.N."/>
            <person name="Kosti I."/>
            <person name="LaButti K."/>
            <person name="Lindquist E.A."/>
            <person name="Lucas S."/>
            <person name="Salamov A.A."/>
            <person name="Bradshaw R.E."/>
            <person name="Ciuffetti L."/>
            <person name="Hamelin R.C."/>
            <person name="Kema G.H.J."/>
            <person name="Lawrence C."/>
            <person name="Scott J.A."/>
            <person name="Spatafora J.W."/>
            <person name="Turgeon B.G."/>
            <person name="de Wit P.J.G.M."/>
            <person name="Zhong S."/>
            <person name="Goodwin S.B."/>
            <person name="Grigoriev I.V."/>
        </authorList>
    </citation>
    <scope>NUCLEOTIDE SEQUENCE [LARGE SCALE GENOMIC DNA]</scope>
    <source>
        <strain evidence="1 2">UAMH 10762</strain>
    </source>
</reference>
<dbReference type="AlphaFoldDB" id="M2MWZ0"/>
<evidence type="ECO:0000313" key="1">
    <source>
        <dbReference type="EMBL" id="EMC96053.1"/>
    </source>
</evidence>
<organism evidence="1 2">
    <name type="scientific">Baudoinia panamericana (strain UAMH 10762)</name>
    <name type="common">Angels' share fungus</name>
    <name type="synonym">Baudoinia compniacensis (strain UAMH 10762)</name>
    <dbReference type="NCBI Taxonomy" id="717646"/>
    <lineage>
        <taxon>Eukaryota</taxon>
        <taxon>Fungi</taxon>
        <taxon>Dikarya</taxon>
        <taxon>Ascomycota</taxon>
        <taxon>Pezizomycotina</taxon>
        <taxon>Dothideomycetes</taxon>
        <taxon>Dothideomycetidae</taxon>
        <taxon>Mycosphaerellales</taxon>
        <taxon>Teratosphaeriaceae</taxon>
        <taxon>Baudoinia</taxon>
    </lineage>
</organism>
<dbReference type="RefSeq" id="XP_007676862.1">
    <property type="nucleotide sequence ID" value="XM_007678672.1"/>
</dbReference>
<dbReference type="GeneID" id="19112523"/>
<accession>M2MWZ0</accession>
<evidence type="ECO:0000313" key="2">
    <source>
        <dbReference type="Proteomes" id="UP000011761"/>
    </source>
</evidence>
<protein>
    <submittedName>
        <fullName evidence="1">Uncharacterized protein</fullName>
    </submittedName>
</protein>
<name>M2MWZ0_BAUPA</name>
<dbReference type="KEGG" id="bcom:BAUCODRAFT_34820"/>
<dbReference type="Proteomes" id="UP000011761">
    <property type="component" value="Unassembled WGS sequence"/>
</dbReference>
<gene>
    <name evidence="1" type="ORF">BAUCODRAFT_34820</name>
</gene>